<evidence type="ECO:0000313" key="1">
    <source>
        <dbReference type="EMBL" id="BCN30003.1"/>
    </source>
</evidence>
<name>A0A7R7IBU5_9FIRM</name>
<sequence length="65" mass="7891">MKYLKYANSFSVQKHITHVYKYTDKNKNRQVISLKNTIKNESCFNKTCKNIILINFINKIYKLRF</sequence>
<protein>
    <submittedName>
        <fullName evidence="1">Uncharacterized protein</fullName>
    </submittedName>
</protein>
<dbReference type="KEGG" id="ahb:bsdtb5_12980"/>
<evidence type="ECO:0000313" key="2">
    <source>
        <dbReference type="Proteomes" id="UP000595897"/>
    </source>
</evidence>
<proteinExistence type="predicted"/>
<dbReference type="EMBL" id="AP024169">
    <property type="protein sequence ID" value="BCN30003.1"/>
    <property type="molecule type" value="Genomic_DNA"/>
</dbReference>
<dbReference type="Proteomes" id="UP000595897">
    <property type="component" value="Chromosome"/>
</dbReference>
<dbReference type="AlphaFoldDB" id="A0A7R7IBU5"/>
<accession>A0A7R7IBU5</accession>
<gene>
    <name evidence="1" type="ORF">bsdtb5_12980</name>
</gene>
<organism evidence="1 2">
    <name type="scientific">Anaeromicropila herbilytica</name>
    <dbReference type="NCBI Taxonomy" id="2785025"/>
    <lineage>
        <taxon>Bacteria</taxon>
        <taxon>Bacillati</taxon>
        <taxon>Bacillota</taxon>
        <taxon>Clostridia</taxon>
        <taxon>Lachnospirales</taxon>
        <taxon>Lachnospiraceae</taxon>
        <taxon>Anaeromicropila</taxon>
    </lineage>
</organism>
<reference evidence="1 2" key="1">
    <citation type="submission" date="2020-11" db="EMBL/GenBank/DDBJ databases">
        <title>Draft genome sequencing of a Lachnospiraceae strain isolated from anoxic soil subjected to BSD treatment.</title>
        <authorList>
            <person name="Uek A."/>
            <person name="Tonouchi A."/>
        </authorList>
    </citation>
    <scope>NUCLEOTIDE SEQUENCE [LARGE SCALE GENOMIC DNA]</scope>
    <source>
        <strain evidence="1 2">TB5</strain>
    </source>
</reference>
<keyword evidence="2" id="KW-1185">Reference proteome</keyword>